<sequence>MPASIPEADRRHRASAAFSLSFLSLVFSITAFSSSHWCEGTRKVAKPFCKGDSKGDLCIRFNSPDGNSSQAVQYIWETGDDKFVERNFHAGIWYSCEEMINEEGEKCRSFISLTPASDRGVLWLSIGAELLYIVLLLIGNILMSVEIFYYSSVIDGLKINAFSAVVTVLAGLLGMVAHMMYTTVFQMTVNLGPEDWRPHTWDYGWSYGLAWTSFACCMAAAVTTINKYTKTILEFKHKRKKLERSFRIQYNFPDHTAPEKVCNVALKLPPSVQQGNKAAARGLGARSVRSSLTPLTKTQDPDSFHVFQAFLPDGSKARKITEQNQFSSSVFSFSLIPEATMAKNSSGKKVRM</sequence>
<gene>
    <name evidence="10" type="primary">GSG1L2</name>
</gene>
<keyword evidence="7" id="KW-0472">Membrane</keyword>
<dbReference type="PANTHER" id="PTHR10671">
    <property type="entry name" value="EPITHELIAL MEMBRANE PROTEIN-RELATED"/>
    <property type="match status" value="1"/>
</dbReference>
<dbReference type="GO" id="GO:0051049">
    <property type="term" value="P:regulation of transport"/>
    <property type="evidence" value="ECO:0007669"/>
    <property type="project" value="UniProtKB-ARBA"/>
</dbReference>
<reference evidence="10" key="3">
    <citation type="submission" date="2025-09" db="UniProtKB">
        <authorList>
            <consortium name="Ensembl"/>
        </authorList>
    </citation>
    <scope>IDENTIFICATION</scope>
</reference>
<evidence type="ECO:0000256" key="3">
    <source>
        <dbReference type="ARBA" id="ARBA00022475"/>
    </source>
</evidence>
<keyword evidence="11" id="KW-1185">Reference proteome</keyword>
<evidence type="ECO:0000313" key="11">
    <source>
        <dbReference type="Proteomes" id="UP000694553"/>
    </source>
</evidence>
<organism evidence="10 11">
    <name type="scientific">Corvus moneduloides</name>
    <name type="common">New Caledonian crow</name>
    <dbReference type="NCBI Taxonomy" id="1196302"/>
    <lineage>
        <taxon>Eukaryota</taxon>
        <taxon>Metazoa</taxon>
        <taxon>Chordata</taxon>
        <taxon>Craniata</taxon>
        <taxon>Vertebrata</taxon>
        <taxon>Euteleostomi</taxon>
        <taxon>Archelosauria</taxon>
        <taxon>Archosauria</taxon>
        <taxon>Dinosauria</taxon>
        <taxon>Saurischia</taxon>
        <taxon>Theropoda</taxon>
        <taxon>Coelurosauria</taxon>
        <taxon>Aves</taxon>
        <taxon>Neognathae</taxon>
        <taxon>Neoaves</taxon>
        <taxon>Telluraves</taxon>
        <taxon>Australaves</taxon>
        <taxon>Passeriformes</taxon>
        <taxon>Corvoidea</taxon>
        <taxon>Corvidae</taxon>
        <taxon>Corvus</taxon>
    </lineage>
</organism>
<keyword evidence="3" id="KW-1003">Cell membrane</keyword>
<dbReference type="GO" id="GO:0023051">
    <property type="term" value="P:regulation of signaling"/>
    <property type="evidence" value="ECO:0007669"/>
    <property type="project" value="UniProtKB-ARBA"/>
</dbReference>
<dbReference type="GO" id="GO:0098978">
    <property type="term" value="C:glutamatergic synapse"/>
    <property type="evidence" value="ECO:0007669"/>
    <property type="project" value="UniProtKB-ARBA"/>
</dbReference>
<comment type="similarity">
    <text evidence="2">Belongs to the GSG1 family.</text>
</comment>
<name>A0A8U7NCE1_CORMO</name>
<evidence type="ECO:0000256" key="5">
    <source>
        <dbReference type="ARBA" id="ARBA00022989"/>
    </source>
</evidence>
<accession>A0A8U7NCE1</accession>
<dbReference type="InterPro" id="IPR012478">
    <property type="entry name" value="GSG-1"/>
</dbReference>
<dbReference type="GO" id="GO:0010646">
    <property type="term" value="P:regulation of cell communication"/>
    <property type="evidence" value="ECO:0007669"/>
    <property type="project" value="UniProtKB-ARBA"/>
</dbReference>
<dbReference type="InterPro" id="IPR050579">
    <property type="entry name" value="PMP-22/EMP/MP20-like"/>
</dbReference>
<evidence type="ECO:0000256" key="2">
    <source>
        <dbReference type="ARBA" id="ARBA00007425"/>
    </source>
</evidence>
<dbReference type="AlphaFoldDB" id="A0A8U7NCE1"/>
<protein>
    <recommendedName>
        <fullName evidence="9">Germ cell-specific gene 1-like protein</fullName>
    </recommendedName>
</protein>
<evidence type="ECO:0000313" key="10">
    <source>
        <dbReference type="Ensembl" id="ENSCMUP00000032447.1"/>
    </source>
</evidence>
<dbReference type="Gene3D" id="1.20.140.150">
    <property type="match status" value="1"/>
</dbReference>
<keyword evidence="4" id="KW-0812">Transmembrane</keyword>
<dbReference type="GO" id="GO:0032279">
    <property type="term" value="C:asymmetric synapse"/>
    <property type="evidence" value="ECO:0007669"/>
    <property type="project" value="UniProtKB-ARBA"/>
</dbReference>
<dbReference type="Proteomes" id="UP000694553">
    <property type="component" value="Unassembled WGS sequence"/>
</dbReference>
<evidence type="ECO:0000256" key="9">
    <source>
        <dbReference type="ARBA" id="ARBA00073105"/>
    </source>
</evidence>
<keyword evidence="5" id="KW-1133">Transmembrane helix</keyword>
<evidence type="ECO:0000256" key="7">
    <source>
        <dbReference type="ARBA" id="ARBA00023136"/>
    </source>
</evidence>
<reference evidence="11" key="1">
    <citation type="submission" date="2019-10" db="EMBL/GenBank/DDBJ databases">
        <title>Corvus moneduloides (New Caledonian crow) genome, bCorMon1, primary haplotype.</title>
        <authorList>
            <person name="Rutz C."/>
            <person name="Fungtammasan C."/>
            <person name="Mountcastle J."/>
            <person name="Formenti G."/>
            <person name="Chow W."/>
            <person name="Howe K."/>
            <person name="Steele M.P."/>
            <person name="Fernandes J."/>
            <person name="Gilbert M.T.P."/>
            <person name="Fedrigo O."/>
            <person name="Jarvis E.D."/>
            <person name="Gemmell N."/>
        </authorList>
    </citation>
    <scope>NUCLEOTIDE SEQUENCE [LARGE SCALE GENOMIC DNA]</scope>
</reference>
<evidence type="ECO:0000256" key="8">
    <source>
        <dbReference type="ARBA" id="ARBA00034103"/>
    </source>
</evidence>
<proteinExistence type="inferred from homology"/>
<dbReference type="PANTHER" id="PTHR10671:SF40">
    <property type="entry name" value="GERM CELL-SPECIFIC GENE 1-LIKE PROTEIN 2"/>
    <property type="match status" value="1"/>
</dbReference>
<reference evidence="10" key="2">
    <citation type="submission" date="2025-08" db="UniProtKB">
        <authorList>
            <consortium name="Ensembl"/>
        </authorList>
    </citation>
    <scope>IDENTIFICATION</scope>
</reference>
<evidence type="ECO:0000256" key="1">
    <source>
        <dbReference type="ARBA" id="ARBA00004651"/>
    </source>
</evidence>
<dbReference type="GO" id="GO:0005886">
    <property type="term" value="C:plasma membrane"/>
    <property type="evidence" value="ECO:0007669"/>
    <property type="project" value="UniProtKB-SubCell"/>
</dbReference>
<dbReference type="OMA" id="MTGEKCR"/>
<dbReference type="Ensembl" id="ENSCMUT00000032331.1">
    <property type="protein sequence ID" value="ENSCMUP00000032447.1"/>
    <property type="gene ID" value="ENSCMUG00000018747.1"/>
</dbReference>
<evidence type="ECO:0000256" key="6">
    <source>
        <dbReference type="ARBA" id="ARBA00023018"/>
    </source>
</evidence>
<dbReference type="Pfam" id="PF07803">
    <property type="entry name" value="GSG-1"/>
    <property type="match status" value="1"/>
</dbReference>
<dbReference type="FunFam" id="1.20.140.150:FF:000005">
    <property type="entry name" value="Germ cell-specific gene 1-like"/>
    <property type="match status" value="1"/>
</dbReference>
<keyword evidence="6" id="KW-0770">Synapse</keyword>
<evidence type="ECO:0000256" key="4">
    <source>
        <dbReference type="ARBA" id="ARBA00022692"/>
    </source>
</evidence>
<comment type="subcellular location">
    <subcellularLocation>
        <location evidence="1">Cell membrane</location>
        <topology evidence="1">Multi-pass membrane protein</topology>
    </subcellularLocation>
    <subcellularLocation>
        <location evidence="8">Synapse</location>
    </subcellularLocation>
</comment>